<evidence type="ECO:0008006" key="3">
    <source>
        <dbReference type="Google" id="ProtNLM"/>
    </source>
</evidence>
<gene>
    <name evidence="1" type="ORF">C8Q71DRAFT_468823</name>
</gene>
<reference evidence="1 2" key="1">
    <citation type="journal article" date="2021" name="Environ. Microbiol.">
        <title>Gene family expansions and transcriptome signatures uncover fungal adaptations to wood decay.</title>
        <authorList>
            <person name="Hage H."/>
            <person name="Miyauchi S."/>
            <person name="Viragh M."/>
            <person name="Drula E."/>
            <person name="Min B."/>
            <person name="Chaduli D."/>
            <person name="Navarro D."/>
            <person name="Favel A."/>
            <person name="Norest M."/>
            <person name="Lesage-Meessen L."/>
            <person name="Balint B."/>
            <person name="Merenyi Z."/>
            <person name="de Eugenio L."/>
            <person name="Morin E."/>
            <person name="Martinez A.T."/>
            <person name="Baldrian P."/>
            <person name="Stursova M."/>
            <person name="Martinez M.J."/>
            <person name="Novotny C."/>
            <person name="Magnuson J.K."/>
            <person name="Spatafora J.W."/>
            <person name="Maurice S."/>
            <person name="Pangilinan J."/>
            <person name="Andreopoulos W."/>
            <person name="LaButti K."/>
            <person name="Hundley H."/>
            <person name="Na H."/>
            <person name="Kuo A."/>
            <person name="Barry K."/>
            <person name="Lipzen A."/>
            <person name="Henrissat B."/>
            <person name="Riley R."/>
            <person name="Ahrendt S."/>
            <person name="Nagy L.G."/>
            <person name="Grigoriev I.V."/>
            <person name="Martin F."/>
            <person name="Rosso M.N."/>
        </authorList>
    </citation>
    <scope>NUCLEOTIDE SEQUENCE [LARGE SCALE GENOMIC DNA]</scope>
    <source>
        <strain evidence="1 2">CIRM-BRFM 1785</strain>
    </source>
</reference>
<name>A0ABQ8KND1_9APHY</name>
<organism evidence="1 2">
    <name type="scientific">Rhodofomes roseus</name>
    <dbReference type="NCBI Taxonomy" id="34475"/>
    <lineage>
        <taxon>Eukaryota</taxon>
        <taxon>Fungi</taxon>
        <taxon>Dikarya</taxon>
        <taxon>Basidiomycota</taxon>
        <taxon>Agaricomycotina</taxon>
        <taxon>Agaricomycetes</taxon>
        <taxon>Polyporales</taxon>
        <taxon>Rhodofomes</taxon>
    </lineage>
</organism>
<evidence type="ECO:0000313" key="2">
    <source>
        <dbReference type="Proteomes" id="UP000814176"/>
    </source>
</evidence>
<comment type="caution">
    <text evidence="1">The sequence shown here is derived from an EMBL/GenBank/DDBJ whole genome shotgun (WGS) entry which is preliminary data.</text>
</comment>
<protein>
    <recommendedName>
        <fullName evidence="3">Secreted protein</fullName>
    </recommendedName>
</protein>
<dbReference type="RefSeq" id="XP_047781578.1">
    <property type="nucleotide sequence ID" value="XM_047918740.1"/>
</dbReference>
<dbReference type="EMBL" id="JADCUA010000005">
    <property type="protein sequence ID" value="KAH9839928.1"/>
    <property type="molecule type" value="Genomic_DNA"/>
</dbReference>
<accession>A0ABQ8KND1</accession>
<dbReference type="GeneID" id="71999472"/>
<keyword evidence="2" id="KW-1185">Reference proteome</keyword>
<evidence type="ECO:0000313" key="1">
    <source>
        <dbReference type="EMBL" id="KAH9839928.1"/>
    </source>
</evidence>
<dbReference type="Proteomes" id="UP000814176">
    <property type="component" value="Unassembled WGS sequence"/>
</dbReference>
<proteinExistence type="predicted"/>
<sequence>MRRAHAVSMVSVAHSLLHAQEFLQRLYCGPGAASQKMNILGIPVGGLVTNTAHDARHQRRSRENGVVMCLSTAEPPACPPGFGLSSGIPSTLVRLMANGRCKPTQHPEILRQWEHPGSGTTHGFWMFGGVKNGRDLAICTRYRLSLHRVCKTRGNAHLGSGYS</sequence>